<dbReference type="SMART" id="SM01380">
    <property type="entry name" value="Ribosomal_L31e"/>
    <property type="match status" value="1"/>
</dbReference>
<accession>A0A485NY08</accession>
<reference evidence="4 5" key="1">
    <citation type="submission" date="2019-01" db="EMBL/GenBank/DDBJ databases">
        <authorList>
            <person name="Alioto T."/>
            <person name="Alioto T."/>
        </authorList>
    </citation>
    <scope>NUCLEOTIDE SEQUENCE [LARGE SCALE GENOMIC DNA]</scope>
</reference>
<evidence type="ECO:0008006" key="6">
    <source>
        <dbReference type="Google" id="ProtNLM"/>
    </source>
</evidence>
<keyword evidence="2" id="KW-0689">Ribosomal protein</keyword>
<name>A0A485NY08_LYNPA</name>
<evidence type="ECO:0000256" key="2">
    <source>
        <dbReference type="ARBA" id="ARBA00022980"/>
    </source>
</evidence>
<dbReference type="PANTHER" id="PTHR10956:SF0">
    <property type="entry name" value="60S RIBOSOMAL PROTEIN L31"/>
    <property type="match status" value="1"/>
</dbReference>
<dbReference type="Gene3D" id="3.10.440.10">
    <property type="match status" value="1"/>
</dbReference>
<evidence type="ECO:0000256" key="1">
    <source>
        <dbReference type="ARBA" id="ARBA00010808"/>
    </source>
</evidence>
<dbReference type="InterPro" id="IPR023621">
    <property type="entry name" value="Ribosomal_eL31_dom_sf"/>
</dbReference>
<dbReference type="InterPro" id="IPR000054">
    <property type="entry name" value="Ribosomal_eL31"/>
</dbReference>
<gene>
    <name evidence="4" type="ORF">LYPA_23C005223</name>
</gene>
<keyword evidence="5" id="KW-1185">Reference proteome</keyword>
<dbReference type="GO" id="GO:0003735">
    <property type="term" value="F:structural constituent of ribosome"/>
    <property type="evidence" value="ECO:0007669"/>
    <property type="project" value="InterPro"/>
</dbReference>
<dbReference type="Pfam" id="PF01198">
    <property type="entry name" value="Ribosomal_L31e"/>
    <property type="match status" value="1"/>
</dbReference>
<organism evidence="4 5">
    <name type="scientific">Lynx pardinus</name>
    <name type="common">Iberian lynx</name>
    <name type="synonym">Felis pardina</name>
    <dbReference type="NCBI Taxonomy" id="191816"/>
    <lineage>
        <taxon>Eukaryota</taxon>
        <taxon>Metazoa</taxon>
        <taxon>Chordata</taxon>
        <taxon>Craniata</taxon>
        <taxon>Vertebrata</taxon>
        <taxon>Euteleostomi</taxon>
        <taxon>Mammalia</taxon>
        <taxon>Eutheria</taxon>
        <taxon>Laurasiatheria</taxon>
        <taxon>Carnivora</taxon>
        <taxon>Feliformia</taxon>
        <taxon>Felidae</taxon>
        <taxon>Felinae</taxon>
        <taxon>Lynx</taxon>
    </lineage>
</organism>
<evidence type="ECO:0000256" key="3">
    <source>
        <dbReference type="ARBA" id="ARBA00023274"/>
    </source>
</evidence>
<dbReference type="GO" id="GO:0022625">
    <property type="term" value="C:cytosolic large ribosomal subunit"/>
    <property type="evidence" value="ECO:0007669"/>
    <property type="project" value="TreeGrafter"/>
</dbReference>
<comment type="similarity">
    <text evidence="1">Belongs to the eukaryotic ribosomal protein eL31 family.</text>
</comment>
<sequence length="104" mass="11796">MAPTKINENKEGHSAINKAVTREHTIDIHKLIHGVGFKKCGPWTLKEIWEFAMEEMGTSNVHTETRLHKAVWAEGIRNIPHISVCGCPENVMRMKIHQKALFVG</sequence>
<proteinExistence type="inferred from homology"/>
<dbReference type="EMBL" id="CAAGRJ010023718">
    <property type="protein sequence ID" value="VFV37008.1"/>
    <property type="molecule type" value="Genomic_DNA"/>
</dbReference>
<evidence type="ECO:0000313" key="5">
    <source>
        <dbReference type="Proteomes" id="UP000386466"/>
    </source>
</evidence>
<protein>
    <recommendedName>
        <fullName evidence="6">60s ribosomal protein l31-like</fullName>
    </recommendedName>
</protein>
<evidence type="ECO:0000313" key="4">
    <source>
        <dbReference type="EMBL" id="VFV37008.1"/>
    </source>
</evidence>
<keyword evidence="3" id="KW-0687">Ribonucleoprotein</keyword>
<dbReference type="AlphaFoldDB" id="A0A485NY08"/>
<dbReference type="Proteomes" id="UP000386466">
    <property type="component" value="Unassembled WGS sequence"/>
</dbReference>
<dbReference type="PANTHER" id="PTHR10956">
    <property type="entry name" value="60S RIBOSOMAL PROTEIN L31"/>
    <property type="match status" value="1"/>
</dbReference>
<dbReference type="SUPFAM" id="SSF54575">
    <property type="entry name" value="Ribosomal protein L31e"/>
    <property type="match status" value="1"/>
</dbReference>
<dbReference type="GO" id="GO:0002181">
    <property type="term" value="P:cytoplasmic translation"/>
    <property type="evidence" value="ECO:0007669"/>
    <property type="project" value="TreeGrafter"/>
</dbReference>